<sequence>MVHYMIKSIVLFIALATLFVSACSDDYFADGGILPENAGVFEGSTLEYLESHPETFDTLATLIRLCGLENAVNQEGNTFLAPKDYSIHNYFKLLFAEMDAWPASLSDIGADELTEIEQNIRNYIIPDRKIIRSDLKTSYSYVPTYGGGKARFNLVREDYLGNVNMGAQAIMFSLNMAEEGQKEHYQSVRVVVSDLQSANGVIQVLDSDTHIFGFN</sequence>
<comment type="caution">
    <text evidence="3">The sequence shown here is derived from an EMBL/GenBank/DDBJ whole genome shotgun (WGS) entry which is preliminary data.</text>
</comment>
<dbReference type="Pfam" id="PF02469">
    <property type="entry name" value="Fasciclin"/>
    <property type="match status" value="1"/>
</dbReference>
<reference evidence="3" key="2">
    <citation type="submission" date="2020-09" db="EMBL/GenBank/DDBJ databases">
        <authorList>
            <person name="Sun Q."/>
            <person name="Zhou Y."/>
        </authorList>
    </citation>
    <scope>NUCLEOTIDE SEQUENCE</scope>
    <source>
        <strain evidence="3">CGMCC 1.12195</strain>
    </source>
</reference>
<evidence type="ECO:0000313" key="4">
    <source>
        <dbReference type="Proteomes" id="UP000660862"/>
    </source>
</evidence>
<dbReference type="PROSITE" id="PS51257">
    <property type="entry name" value="PROKAR_LIPOPROTEIN"/>
    <property type="match status" value="1"/>
</dbReference>
<dbReference type="InterPro" id="IPR000782">
    <property type="entry name" value="FAS1_domain"/>
</dbReference>
<dbReference type="SUPFAM" id="SSF82153">
    <property type="entry name" value="FAS1 domain"/>
    <property type="match status" value="1"/>
</dbReference>
<dbReference type="Gene3D" id="2.30.180.10">
    <property type="entry name" value="FAS1 domain"/>
    <property type="match status" value="1"/>
</dbReference>
<name>A0A917HK69_9SPHI</name>
<feature type="chain" id="PRO_5037747721" description="FAS1 domain-containing protein" evidence="1">
    <location>
        <begin position="23"/>
        <end position="215"/>
    </location>
</feature>
<dbReference type="EMBL" id="BMER01000001">
    <property type="protein sequence ID" value="GGG82200.1"/>
    <property type="molecule type" value="Genomic_DNA"/>
</dbReference>
<feature type="domain" description="FAS1" evidence="2">
    <location>
        <begin position="43"/>
        <end position="209"/>
    </location>
</feature>
<accession>A0A917HK69</accession>
<gene>
    <name evidence="3" type="ORF">GCM10007415_13760</name>
</gene>
<organism evidence="3 4">
    <name type="scientific">Parapedobacter pyrenivorans</name>
    <dbReference type="NCBI Taxonomy" id="1305674"/>
    <lineage>
        <taxon>Bacteria</taxon>
        <taxon>Pseudomonadati</taxon>
        <taxon>Bacteroidota</taxon>
        <taxon>Sphingobacteriia</taxon>
        <taxon>Sphingobacteriales</taxon>
        <taxon>Sphingobacteriaceae</taxon>
        <taxon>Parapedobacter</taxon>
    </lineage>
</organism>
<dbReference type="Proteomes" id="UP000660862">
    <property type="component" value="Unassembled WGS sequence"/>
</dbReference>
<reference evidence="3" key="1">
    <citation type="journal article" date="2014" name="Int. J. Syst. Evol. Microbiol.">
        <title>Complete genome sequence of Corynebacterium casei LMG S-19264T (=DSM 44701T), isolated from a smear-ripened cheese.</title>
        <authorList>
            <consortium name="US DOE Joint Genome Institute (JGI-PGF)"/>
            <person name="Walter F."/>
            <person name="Albersmeier A."/>
            <person name="Kalinowski J."/>
            <person name="Ruckert C."/>
        </authorList>
    </citation>
    <scope>NUCLEOTIDE SEQUENCE</scope>
    <source>
        <strain evidence="3">CGMCC 1.12195</strain>
    </source>
</reference>
<dbReference type="InterPro" id="IPR036378">
    <property type="entry name" value="FAS1_dom_sf"/>
</dbReference>
<dbReference type="PROSITE" id="PS50213">
    <property type="entry name" value="FAS1"/>
    <property type="match status" value="1"/>
</dbReference>
<keyword evidence="4" id="KW-1185">Reference proteome</keyword>
<feature type="signal peptide" evidence="1">
    <location>
        <begin position="1"/>
        <end position="22"/>
    </location>
</feature>
<evidence type="ECO:0000313" key="3">
    <source>
        <dbReference type="EMBL" id="GGG82200.1"/>
    </source>
</evidence>
<dbReference type="AlphaFoldDB" id="A0A917HK69"/>
<protein>
    <recommendedName>
        <fullName evidence="2">FAS1 domain-containing protein</fullName>
    </recommendedName>
</protein>
<evidence type="ECO:0000256" key="1">
    <source>
        <dbReference type="SAM" id="SignalP"/>
    </source>
</evidence>
<proteinExistence type="predicted"/>
<keyword evidence="1" id="KW-0732">Signal</keyword>
<evidence type="ECO:0000259" key="2">
    <source>
        <dbReference type="PROSITE" id="PS50213"/>
    </source>
</evidence>